<sequence>MLAKDLRISVGRLARRIRQLYTNASGDDVSFTELAVLSRLDRDGPHTSAQLAHLERITAQAIGTVLGGLHQRGMVAREPDPADRRRVITAITDSGSAALVSREQVITERLAAAVDSLTPDERDRLAAALPVLVNLAERL</sequence>
<dbReference type="PROSITE" id="PS50995">
    <property type="entry name" value="HTH_MARR_2"/>
    <property type="match status" value="1"/>
</dbReference>
<dbReference type="EMBL" id="JBHMEI010000002">
    <property type="protein sequence ID" value="MFB9200524.1"/>
    <property type="molecule type" value="Genomic_DNA"/>
</dbReference>
<accession>A0ABV5I7N4</accession>
<name>A0ABV5I7N4_9ACTN</name>
<protein>
    <submittedName>
        <fullName evidence="2">MarR family winged helix-turn-helix transcriptional regulator</fullName>
    </submittedName>
</protein>
<reference evidence="2 3" key="1">
    <citation type="submission" date="2024-09" db="EMBL/GenBank/DDBJ databases">
        <authorList>
            <person name="Sun Q."/>
            <person name="Mori K."/>
        </authorList>
    </citation>
    <scope>NUCLEOTIDE SEQUENCE [LARGE SCALE GENOMIC DNA]</scope>
    <source>
        <strain evidence="2 3">CCM 3426</strain>
    </source>
</reference>
<gene>
    <name evidence="2" type="ORF">ACFFV7_04915</name>
</gene>
<dbReference type="InterPro" id="IPR036390">
    <property type="entry name" value="WH_DNA-bd_sf"/>
</dbReference>
<dbReference type="RefSeq" id="WP_221762427.1">
    <property type="nucleotide sequence ID" value="NZ_BMRC01000014.1"/>
</dbReference>
<dbReference type="PANTHER" id="PTHR39515:SF2">
    <property type="entry name" value="HTH-TYPE TRANSCRIPTIONAL REGULATOR RV0880"/>
    <property type="match status" value="1"/>
</dbReference>
<dbReference type="Proteomes" id="UP001589647">
    <property type="component" value="Unassembled WGS sequence"/>
</dbReference>
<dbReference type="InterPro" id="IPR036388">
    <property type="entry name" value="WH-like_DNA-bd_sf"/>
</dbReference>
<keyword evidence="3" id="KW-1185">Reference proteome</keyword>
<comment type="caution">
    <text evidence="2">The sequence shown here is derived from an EMBL/GenBank/DDBJ whole genome shotgun (WGS) entry which is preliminary data.</text>
</comment>
<evidence type="ECO:0000313" key="3">
    <source>
        <dbReference type="Proteomes" id="UP001589647"/>
    </source>
</evidence>
<dbReference type="InterPro" id="IPR000835">
    <property type="entry name" value="HTH_MarR-typ"/>
</dbReference>
<dbReference type="PANTHER" id="PTHR39515">
    <property type="entry name" value="CONSERVED PROTEIN"/>
    <property type="match status" value="1"/>
</dbReference>
<feature type="domain" description="HTH marR-type" evidence="1">
    <location>
        <begin position="1"/>
        <end position="139"/>
    </location>
</feature>
<dbReference type="Pfam" id="PF01047">
    <property type="entry name" value="MarR"/>
    <property type="match status" value="1"/>
</dbReference>
<dbReference type="InterPro" id="IPR052526">
    <property type="entry name" value="HTH-type_Bedaq_tolerance"/>
</dbReference>
<evidence type="ECO:0000313" key="2">
    <source>
        <dbReference type="EMBL" id="MFB9200524.1"/>
    </source>
</evidence>
<dbReference type="SMART" id="SM00347">
    <property type="entry name" value="HTH_MARR"/>
    <property type="match status" value="1"/>
</dbReference>
<proteinExistence type="predicted"/>
<evidence type="ECO:0000259" key="1">
    <source>
        <dbReference type="PROSITE" id="PS50995"/>
    </source>
</evidence>
<organism evidence="2 3">
    <name type="scientific">Nonomuraea spiralis</name>
    <dbReference type="NCBI Taxonomy" id="46182"/>
    <lineage>
        <taxon>Bacteria</taxon>
        <taxon>Bacillati</taxon>
        <taxon>Actinomycetota</taxon>
        <taxon>Actinomycetes</taxon>
        <taxon>Streptosporangiales</taxon>
        <taxon>Streptosporangiaceae</taxon>
        <taxon>Nonomuraea</taxon>
    </lineage>
</organism>
<dbReference type="Gene3D" id="1.10.10.10">
    <property type="entry name" value="Winged helix-like DNA-binding domain superfamily/Winged helix DNA-binding domain"/>
    <property type="match status" value="1"/>
</dbReference>
<dbReference type="SUPFAM" id="SSF46785">
    <property type="entry name" value="Winged helix' DNA-binding domain"/>
    <property type="match status" value="1"/>
</dbReference>